<dbReference type="PROSITE" id="PS51440">
    <property type="entry name" value="TIM_2"/>
    <property type="match status" value="1"/>
</dbReference>
<comment type="pathway">
    <text evidence="6 7">Carbohydrate biosynthesis; gluconeogenesis.</text>
</comment>
<feature type="binding site" evidence="6">
    <location>
        <position position="210"/>
    </location>
    <ligand>
        <name>substrate</name>
    </ligand>
</feature>
<comment type="function">
    <text evidence="6">Involved in the gluconeogenesis. Catalyzes stereospecifically the conversion of dihydroxyacetone phosphate (DHAP) to D-glyceraldehyde-3-phosphate (G3P).</text>
</comment>
<keyword evidence="9" id="KW-1185">Reference proteome</keyword>
<accession>A0ABS4GQS1</accession>
<evidence type="ECO:0000256" key="5">
    <source>
        <dbReference type="ARBA" id="ARBA00023235"/>
    </source>
</evidence>
<keyword evidence="5 6" id="KW-0413">Isomerase</keyword>
<dbReference type="InterPro" id="IPR022896">
    <property type="entry name" value="TrioseP_Isoase_bac/euk"/>
</dbReference>
<dbReference type="InterPro" id="IPR035990">
    <property type="entry name" value="TIM_sf"/>
</dbReference>
<dbReference type="EC" id="5.3.1.1" evidence="6 7"/>
<keyword evidence="4 6" id="KW-0324">Glycolysis</keyword>
<proteinExistence type="inferred from homology"/>
<dbReference type="Gene3D" id="3.20.20.70">
    <property type="entry name" value="Aldolase class I"/>
    <property type="match status" value="1"/>
</dbReference>
<dbReference type="RefSeq" id="WP_209810659.1">
    <property type="nucleotide sequence ID" value="NZ_JAGGKT010000007.1"/>
</dbReference>
<comment type="subcellular location">
    <subcellularLocation>
        <location evidence="6 7">Cytoplasm</location>
    </subcellularLocation>
</comment>
<feature type="binding site" evidence="6">
    <location>
        <begin position="9"/>
        <end position="11"/>
    </location>
    <ligand>
        <name>substrate</name>
    </ligand>
</feature>
<reference evidence="8 9" key="1">
    <citation type="submission" date="2021-03" db="EMBL/GenBank/DDBJ databases">
        <title>Genomic Encyclopedia of Type Strains, Phase IV (KMG-IV): sequencing the most valuable type-strain genomes for metagenomic binning, comparative biology and taxonomic classification.</title>
        <authorList>
            <person name="Goeker M."/>
        </authorList>
    </citation>
    <scope>NUCLEOTIDE SEQUENCE [LARGE SCALE GENOMIC DNA]</scope>
    <source>
        <strain evidence="8 9">DSM 24738</strain>
    </source>
</reference>
<gene>
    <name evidence="6" type="primary">tpiA</name>
    <name evidence="8" type="ORF">J2Z37_002626</name>
</gene>
<dbReference type="InterPro" id="IPR020861">
    <property type="entry name" value="Triosephosphate_isomerase_AS"/>
</dbReference>
<feature type="binding site" evidence="6">
    <location>
        <begin position="231"/>
        <end position="232"/>
    </location>
    <ligand>
        <name>substrate</name>
    </ligand>
</feature>
<dbReference type="HAMAP" id="MF_00147_B">
    <property type="entry name" value="TIM_B"/>
    <property type="match status" value="1"/>
</dbReference>
<name>A0ABS4GQS1_9BACL</name>
<dbReference type="PROSITE" id="PS00171">
    <property type="entry name" value="TIM_1"/>
    <property type="match status" value="1"/>
</dbReference>
<dbReference type="Pfam" id="PF00121">
    <property type="entry name" value="TIM"/>
    <property type="match status" value="1"/>
</dbReference>
<dbReference type="EMBL" id="JAGGKT010000007">
    <property type="protein sequence ID" value="MBP1932618.1"/>
    <property type="molecule type" value="Genomic_DNA"/>
</dbReference>
<evidence type="ECO:0000256" key="6">
    <source>
        <dbReference type="HAMAP-Rule" id="MF_00147"/>
    </source>
</evidence>
<dbReference type="InterPro" id="IPR000652">
    <property type="entry name" value="Triosephosphate_isomerase"/>
</dbReference>
<feature type="binding site" evidence="6">
    <location>
        <position position="170"/>
    </location>
    <ligand>
        <name>substrate</name>
    </ligand>
</feature>
<comment type="pathway">
    <text evidence="6 7">Carbohydrate degradation; glycolysis; D-glyceraldehyde 3-phosphate from glycerone phosphate: step 1/1.</text>
</comment>
<dbReference type="InterPro" id="IPR013785">
    <property type="entry name" value="Aldolase_TIM"/>
</dbReference>
<evidence type="ECO:0000256" key="1">
    <source>
        <dbReference type="ARBA" id="ARBA00007422"/>
    </source>
</evidence>
<dbReference type="PANTHER" id="PTHR21139">
    <property type="entry name" value="TRIOSEPHOSPHATE ISOMERASE"/>
    <property type="match status" value="1"/>
</dbReference>
<keyword evidence="2 6" id="KW-0312">Gluconeogenesis</keyword>
<protein>
    <recommendedName>
        <fullName evidence="6 7">Triosephosphate isomerase</fullName>
        <shortName evidence="6">TIM</shortName>
        <shortName evidence="6">TPI</shortName>
        <ecNumber evidence="6 7">5.3.1.1</ecNumber>
    </recommendedName>
    <alternativeName>
        <fullName evidence="6">Triose-phosphate isomerase</fullName>
    </alternativeName>
</protein>
<organism evidence="8 9">
    <name type="scientific">Ammoniphilus resinae</name>
    <dbReference type="NCBI Taxonomy" id="861532"/>
    <lineage>
        <taxon>Bacteria</taxon>
        <taxon>Bacillati</taxon>
        <taxon>Bacillota</taxon>
        <taxon>Bacilli</taxon>
        <taxon>Bacillales</taxon>
        <taxon>Paenibacillaceae</taxon>
        <taxon>Aneurinibacillus group</taxon>
        <taxon>Ammoniphilus</taxon>
    </lineage>
</organism>
<dbReference type="Proteomes" id="UP001519343">
    <property type="component" value="Unassembled WGS sequence"/>
</dbReference>
<evidence type="ECO:0000256" key="2">
    <source>
        <dbReference type="ARBA" id="ARBA00022432"/>
    </source>
</evidence>
<evidence type="ECO:0000256" key="3">
    <source>
        <dbReference type="ARBA" id="ARBA00022490"/>
    </source>
</evidence>
<evidence type="ECO:0000313" key="9">
    <source>
        <dbReference type="Proteomes" id="UP001519343"/>
    </source>
</evidence>
<dbReference type="PANTHER" id="PTHR21139:SF42">
    <property type="entry name" value="TRIOSEPHOSPHATE ISOMERASE"/>
    <property type="match status" value="1"/>
</dbReference>
<evidence type="ECO:0000256" key="7">
    <source>
        <dbReference type="RuleBase" id="RU363013"/>
    </source>
</evidence>
<sequence>MRIPIIAGNWKMFKTVAEAKDFATALPAIEKGVEAVVCVPFTALSSVGEILSRKNVSLGAQNVHWEEEGAFTGEISPLMLKELGVKYAIIGHSERRAYFNETNETVNLRIKAALKHGIHPIVCVGEDLQQRETGQTKAVVKEQMEAAMQGISQEDLFKFVIAYEPIWAIGTGKTSSAEDANEVIGYIRQLIADQFDQNTAIQVRIQYGGSVKPENIAGFMDQPDIDGALVGGASLKPDSFAALLKGARHE</sequence>
<feature type="active site" description="Proton acceptor" evidence="6">
    <location>
        <position position="164"/>
    </location>
</feature>
<keyword evidence="3 6" id="KW-0963">Cytoplasm</keyword>
<dbReference type="GO" id="GO:0004807">
    <property type="term" value="F:triose-phosphate isomerase activity"/>
    <property type="evidence" value="ECO:0007669"/>
    <property type="project" value="UniProtKB-EC"/>
</dbReference>
<comment type="similarity">
    <text evidence="1 6 7">Belongs to the triosephosphate isomerase family.</text>
</comment>
<evidence type="ECO:0000313" key="8">
    <source>
        <dbReference type="EMBL" id="MBP1932618.1"/>
    </source>
</evidence>
<comment type="subunit">
    <text evidence="6 7">Homodimer.</text>
</comment>
<feature type="active site" description="Electrophile" evidence="6">
    <location>
        <position position="92"/>
    </location>
</feature>
<dbReference type="NCBIfam" id="TIGR00419">
    <property type="entry name" value="tim"/>
    <property type="match status" value="1"/>
</dbReference>
<comment type="caution">
    <text evidence="8">The sequence shown here is derived from an EMBL/GenBank/DDBJ whole genome shotgun (WGS) entry which is preliminary data.</text>
</comment>
<dbReference type="SUPFAM" id="SSF51351">
    <property type="entry name" value="Triosephosphate isomerase (TIM)"/>
    <property type="match status" value="1"/>
</dbReference>
<comment type="catalytic activity">
    <reaction evidence="6 7">
        <text>D-glyceraldehyde 3-phosphate = dihydroxyacetone phosphate</text>
        <dbReference type="Rhea" id="RHEA:18585"/>
        <dbReference type="ChEBI" id="CHEBI:57642"/>
        <dbReference type="ChEBI" id="CHEBI:59776"/>
        <dbReference type="EC" id="5.3.1.1"/>
    </reaction>
</comment>
<evidence type="ECO:0000256" key="4">
    <source>
        <dbReference type="ARBA" id="ARBA00023152"/>
    </source>
</evidence>
<dbReference type="CDD" id="cd00311">
    <property type="entry name" value="TIM"/>
    <property type="match status" value="1"/>
</dbReference>